<protein>
    <recommendedName>
        <fullName evidence="3">Transglycosylase SLT domain-containing protein</fullName>
    </recommendedName>
</protein>
<dbReference type="HOGENOM" id="CLU_1061091_0_0_6"/>
<feature type="domain" description="Transglycosylase SLT" evidence="3">
    <location>
        <begin position="37"/>
        <end position="135"/>
    </location>
</feature>
<dbReference type="STRING" id="1129794.C427_4294"/>
<organism evidence="4 5">
    <name type="scientific">Paraglaciecola psychrophila 170</name>
    <dbReference type="NCBI Taxonomy" id="1129794"/>
    <lineage>
        <taxon>Bacteria</taxon>
        <taxon>Pseudomonadati</taxon>
        <taxon>Pseudomonadota</taxon>
        <taxon>Gammaproteobacteria</taxon>
        <taxon>Alteromonadales</taxon>
        <taxon>Alteromonadaceae</taxon>
        <taxon>Paraglaciecola</taxon>
    </lineage>
</organism>
<reference evidence="4 5" key="1">
    <citation type="journal article" date="2013" name="Genome Announc.">
        <title>Complete Genome Sequence of Glaciecola psychrophila Strain 170T.</title>
        <authorList>
            <person name="Yin J."/>
            <person name="Chen J."/>
            <person name="Liu G."/>
            <person name="Yu Y."/>
            <person name="Song L."/>
            <person name="Wang X."/>
            <person name="Qu X."/>
        </authorList>
    </citation>
    <scope>NUCLEOTIDE SEQUENCE [LARGE SCALE GENOMIC DNA]</scope>
    <source>
        <strain evidence="4 5">170</strain>
    </source>
</reference>
<dbReference type="Pfam" id="PF01464">
    <property type="entry name" value="SLT"/>
    <property type="match status" value="1"/>
</dbReference>
<sequence>MNSLTIVTVLSVLAILLPSTAAATYYYDTQDIQQRVIAEAKHQNMPPSLALAIAKVESNFDHQALSHAGAKGVMQIMPRTAEQVFGVSRSRLFEPDVNIQLGVKFIKKLLKRYDDRLDIALSHYNGGSGVKNRHGELSVMPSTRDYVDKVLAAQQDFLQHDFLQNDNRTLFASRANQSGIQYVDGNTAKFQVDTEAFDTQTQNPQIETLRALRLHNITRNYQGKVAVSFNEKPVHFAKLPSVQVTLNTKIAKVRLWESIYPD</sequence>
<dbReference type="EMBL" id="CP003837">
    <property type="protein sequence ID" value="AGH46396.1"/>
    <property type="molecule type" value="Genomic_DNA"/>
</dbReference>
<dbReference type="Proteomes" id="UP000011864">
    <property type="component" value="Chromosome"/>
</dbReference>
<evidence type="ECO:0000256" key="1">
    <source>
        <dbReference type="ARBA" id="ARBA00007734"/>
    </source>
</evidence>
<keyword evidence="2" id="KW-0732">Signal</keyword>
<keyword evidence="5" id="KW-1185">Reference proteome</keyword>
<feature type="signal peptide" evidence="2">
    <location>
        <begin position="1"/>
        <end position="23"/>
    </location>
</feature>
<dbReference type="RefSeq" id="WP_007639356.1">
    <property type="nucleotide sequence ID" value="NC_020514.1"/>
</dbReference>
<dbReference type="PANTHER" id="PTHR37423:SF2">
    <property type="entry name" value="MEMBRANE-BOUND LYTIC MUREIN TRANSGLYCOSYLASE C"/>
    <property type="match status" value="1"/>
</dbReference>
<dbReference type="PANTHER" id="PTHR37423">
    <property type="entry name" value="SOLUBLE LYTIC MUREIN TRANSGLYCOSYLASE-RELATED"/>
    <property type="match status" value="1"/>
</dbReference>
<accession>K7AT25</accession>
<comment type="similarity">
    <text evidence="1">Belongs to the transglycosylase Slt family.</text>
</comment>
<dbReference type="InterPro" id="IPR008258">
    <property type="entry name" value="Transglycosylase_SLT_dom_1"/>
</dbReference>
<evidence type="ECO:0000313" key="5">
    <source>
        <dbReference type="Proteomes" id="UP000011864"/>
    </source>
</evidence>
<dbReference type="AlphaFoldDB" id="K7AT25"/>
<evidence type="ECO:0000256" key="2">
    <source>
        <dbReference type="SAM" id="SignalP"/>
    </source>
</evidence>
<dbReference type="Gene3D" id="1.10.530.10">
    <property type="match status" value="1"/>
</dbReference>
<gene>
    <name evidence="4" type="ORF">C427_4294</name>
</gene>
<dbReference type="KEGG" id="gps:C427_4294"/>
<evidence type="ECO:0000259" key="3">
    <source>
        <dbReference type="Pfam" id="PF01464"/>
    </source>
</evidence>
<proteinExistence type="inferred from homology"/>
<dbReference type="CDD" id="cd16896">
    <property type="entry name" value="LT_Slt70-like"/>
    <property type="match status" value="1"/>
</dbReference>
<dbReference type="PATRIC" id="fig|1129794.4.peg.4273"/>
<dbReference type="InterPro" id="IPR023346">
    <property type="entry name" value="Lysozyme-like_dom_sf"/>
</dbReference>
<dbReference type="eggNOG" id="COG0741">
    <property type="taxonomic scope" value="Bacteria"/>
</dbReference>
<evidence type="ECO:0000313" key="4">
    <source>
        <dbReference type="EMBL" id="AGH46396.1"/>
    </source>
</evidence>
<name>K7AT25_9ALTE</name>
<dbReference type="SUPFAM" id="SSF53955">
    <property type="entry name" value="Lysozyme-like"/>
    <property type="match status" value="1"/>
</dbReference>
<feature type="chain" id="PRO_5003901724" description="Transglycosylase SLT domain-containing protein" evidence="2">
    <location>
        <begin position="24"/>
        <end position="262"/>
    </location>
</feature>
<dbReference type="OrthoDB" id="92254at2"/>